<dbReference type="HOGENOM" id="CLU_022834_1_0_1"/>
<dbReference type="FunCoup" id="Q6BHX1">
    <property type="interactions" value="177"/>
</dbReference>
<dbReference type="SMART" id="SM00547">
    <property type="entry name" value="ZnF_RBZ"/>
    <property type="match status" value="2"/>
</dbReference>
<dbReference type="InterPro" id="IPR000504">
    <property type="entry name" value="RRM_dom"/>
</dbReference>
<protein>
    <submittedName>
        <fullName evidence="9">DEHA2G15158p</fullName>
    </submittedName>
</protein>
<dbReference type="InterPro" id="IPR013520">
    <property type="entry name" value="Ribonucl_H"/>
</dbReference>
<dbReference type="InterPro" id="IPR035979">
    <property type="entry name" value="RBD_domain_sf"/>
</dbReference>
<dbReference type="InterPro" id="IPR012337">
    <property type="entry name" value="RNaseH-like_sf"/>
</dbReference>
<dbReference type="Proteomes" id="UP000000599">
    <property type="component" value="Chromosome G"/>
</dbReference>
<evidence type="ECO:0000256" key="6">
    <source>
        <dbReference type="SAM" id="MobiDB-lite"/>
    </source>
</evidence>
<keyword evidence="10" id="KW-1185">Reference proteome</keyword>
<organism evidence="9 10">
    <name type="scientific">Debaryomyces hansenii (strain ATCC 36239 / CBS 767 / BCRC 21394 / JCM 1990 / NBRC 0083 / IGC 2968)</name>
    <name type="common">Yeast</name>
    <name type="synonym">Torulaspora hansenii</name>
    <dbReference type="NCBI Taxonomy" id="284592"/>
    <lineage>
        <taxon>Eukaryota</taxon>
        <taxon>Fungi</taxon>
        <taxon>Dikarya</taxon>
        <taxon>Ascomycota</taxon>
        <taxon>Saccharomycotina</taxon>
        <taxon>Pichiomycetes</taxon>
        <taxon>Debaryomycetaceae</taxon>
        <taxon>Debaryomyces</taxon>
    </lineage>
</organism>
<dbReference type="InterPro" id="IPR036397">
    <property type="entry name" value="RNaseH_sf"/>
</dbReference>
<dbReference type="OrthoDB" id="448399at2759"/>
<keyword evidence="3" id="KW-0862">Zinc</keyword>
<dbReference type="FunFam" id="4.10.1060.10:FF:000024">
    <property type="entry name" value="RNA-binding protein"/>
    <property type="match status" value="1"/>
</dbReference>
<dbReference type="InterPro" id="IPR047201">
    <property type="entry name" value="ERI-1_3'hExo-like"/>
</dbReference>
<sequence length="791" mass="86823">MSDIYVVVHIATTCDESTTYVTKDSTELIEFAWSVVDATTLKNTYQESVLVRPINTPITQYCSQLHKITWEHVRNAGSFKDAIGKFDNFMQENVISKNKEFSLITFDVSKIRVQLPREARDKSVVLPPYLQHPRIFDIQNEYAKWQTSHPEALSYTASSLSNIITALEVEMDSTDGIETPVSSSSTPSPTAISSVSSASSASFFSEPLTNPNLNSYSNLNSNSNLNLSSGQETRTRSTINVYTNVLVQLVKKSLPVEEHPSVLTKPFDSAQDVKIFLVERSKILYLSNLPGDTTQSELESWFTQYGGRPIAFWTLKNVDANEKNGKNNNTNNNGNNGSNNYGGKVKGISGFAVFATHEEATESLSMNGRALNDMAVEVQASSTSVLDKARDLLTPFPPSKNRPRPGDWTCPSCGFSNFQRRTACFRCSFPAASAVTIQESMFSGNTTNSRRNNNSTNSMPNNNNSDKIALNAAVVNAAAAAAALNQNQSYNSNYQEHNFAPGSHKVGGNGINGSNNHQHANSHSHHSGHGHNHNNNSRPHYGNNVPFRAGDWKCSNESCQYHNFAKNLCCLKCGNAKHSGQSNHNSNNNNNNHIHSVNSTAAAIAAATASGQPLNLNNGFMGIQQPQPLHPNHYSPSQTPVQQNHNQHRHNSNVSGNNYYSNKSQFPLHLSNQNTNANLRGTNNTPPQLLAQQLAMLQQHQHQQHQQQNQKQASQPKYSQSVLNSPGMYSNFGPQQASYQAYSKNIPNPPHSAPVSAEATNTKNGNLENLNPSLNVLANQISSLNLNGNQQ</sequence>
<feature type="compositionally biased region" description="Polar residues" evidence="6">
    <location>
        <begin position="670"/>
        <end position="687"/>
    </location>
</feature>
<dbReference type="SUPFAM" id="SSF54928">
    <property type="entry name" value="RNA-binding domain, RBD"/>
    <property type="match status" value="1"/>
</dbReference>
<dbReference type="PROSITE" id="PS01358">
    <property type="entry name" value="ZF_RANBP2_1"/>
    <property type="match status" value="2"/>
</dbReference>
<dbReference type="PROSITE" id="PS50102">
    <property type="entry name" value="RRM"/>
    <property type="match status" value="1"/>
</dbReference>
<dbReference type="InParanoid" id="Q6BHX1"/>
<keyword evidence="2 5" id="KW-0863">Zinc-finger</keyword>
<evidence type="ECO:0000256" key="3">
    <source>
        <dbReference type="ARBA" id="ARBA00022833"/>
    </source>
</evidence>
<dbReference type="Gene3D" id="3.30.70.330">
    <property type="match status" value="1"/>
</dbReference>
<feature type="compositionally biased region" description="Low complexity" evidence="6">
    <location>
        <begin position="652"/>
        <end position="664"/>
    </location>
</feature>
<name>Q6BHX1_DEBHA</name>
<feature type="region of interest" description="Disordered" evidence="6">
    <location>
        <begin position="493"/>
        <end position="544"/>
    </location>
</feature>
<reference evidence="9 10" key="1">
    <citation type="journal article" date="2004" name="Nature">
        <title>Genome evolution in yeasts.</title>
        <authorList>
            <consortium name="Genolevures"/>
            <person name="Dujon B."/>
            <person name="Sherman D."/>
            <person name="Fischer G."/>
            <person name="Durrens P."/>
            <person name="Casaregola S."/>
            <person name="Lafontaine I."/>
            <person name="de Montigny J."/>
            <person name="Marck C."/>
            <person name="Neuveglise C."/>
            <person name="Talla E."/>
            <person name="Goffard N."/>
            <person name="Frangeul L."/>
            <person name="Aigle M."/>
            <person name="Anthouard V."/>
            <person name="Babour A."/>
            <person name="Barbe V."/>
            <person name="Barnay S."/>
            <person name="Blanchin S."/>
            <person name="Beckerich J.M."/>
            <person name="Beyne E."/>
            <person name="Bleykasten C."/>
            <person name="Boisrame A."/>
            <person name="Boyer J."/>
            <person name="Cattolico L."/>
            <person name="Confanioleri F."/>
            <person name="de Daruvar A."/>
            <person name="Despons L."/>
            <person name="Fabre E."/>
            <person name="Fairhead C."/>
            <person name="Ferry-Dumazet H."/>
            <person name="Groppi A."/>
            <person name="Hantraye F."/>
            <person name="Hennequin C."/>
            <person name="Jauniaux N."/>
            <person name="Joyet P."/>
            <person name="Kachouri R."/>
            <person name="Kerrest A."/>
            <person name="Koszul R."/>
            <person name="Lemaire M."/>
            <person name="Lesur I."/>
            <person name="Ma L."/>
            <person name="Muller H."/>
            <person name="Nicaud J.M."/>
            <person name="Nikolski M."/>
            <person name="Oztas S."/>
            <person name="Ozier-Kalogeropoulos O."/>
            <person name="Pellenz S."/>
            <person name="Potier S."/>
            <person name="Richard G.F."/>
            <person name="Straub M.L."/>
            <person name="Suleau A."/>
            <person name="Swennene D."/>
            <person name="Tekaia F."/>
            <person name="Wesolowski-Louvel M."/>
            <person name="Westhof E."/>
            <person name="Wirth B."/>
            <person name="Zeniou-Meyer M."/>
            <person name="Zivanovic I."/>
            <person name="Bolotin-Fukuhara M."/>
            <person name="Thierry A."/>
            <person name="Bouchier C."/>
            <person name="Caudron B."/>
            <person name="Scarpelli C."/>
            <person name="Gaillardin C."/>
            <person name="Weissenbach J."/>
            <person name="Wincker P."/>
            <person name="Souciet J.L."/>
        </authorList>
    </citation>
    <scope>NUCLEOTIDE SEQUENCE [LARGE SCALE GENOMIC DNA]</scope>
    <source>
        <strain evidence="10">ATCC 36239 / CBS 767 / BCRC 21394 / JCM 1990 / NBRC 0083 / IGC 2968</strain>
    </source>
</reference>
<feature type="region of interest" description="Disordered" evidence="6">
    <location>
        <begin position="617"/>
        <end position="770"/>
    </location>
</feature>
<feature type="compositionally biased region" description="Low complexity" evidence="6">
    <location>
        <begin position="445"/>
        <end position="465"/>
    </location>
</feature>
<dbReference type="CDD" id="cd06133">
    <property type="entry name" value="ERI-1_3'hExo_like"/>
    <property type="match status" value="1"/>
</dbReference>
<dbReference type="Gene3D" id="4.10.1060.10">
    <property type="entry name" value="Zinc finger, RanBP2-type"/>
    <property type="match status" value="2"/>
</dbReference>
<dbReference type="AlphaFoldDB" id="Q6BHX1"/>
<feature type="domain" description="RRM" evidence="7">
    <location>
        <begin position="282"/>
        <end position="383"/>
    </location>
</feature>
<dbReference type="SUPFAM" id="SSF90209">
    <property type="entry name" value="Ran binding protein zinc finger-like"/>
    <property type="match status" value="2"/>
</dbReference>
<keyword evidence="1" id="KW-0479">Metal-binding</keyword>
<dbReference type="VEuPathDB" id="FungiDB:DEHA2G15158g"/>
<dbReference type="eggNOG" id="KOG4198">
    <property type="taxonomic scope" value="Eukaryota"/>
</dbReference>
<dbReference type="GeneID" id="2905120"/>
<feature type="domain" description="RanBP2-type" evidence="8">
    <location>
        <begin position="548"/>
        <end position="579"/>
    </location>
</feature>
<dbReference type="InterPro" id="IPR001876">
    <property type="entry name" value="Znf_RanBP2"/>
</dbReference>
<evidence type="ECO:0000256" key="4">
    <source>
        <dbReference type="PROSITE-ProRule" id="PRU00176"/>
    </source>
</evidence>
<dbReference type="Pfam" id="PF00929">
    <property type="entry name" value="RNase_T"/>
    <property type="match status" value="1"/>
</dbReference>
<feature type="domain" description="RanBP2-type" evidence="8">
    <location>
        <begin position="404"/>
        <end position="433"/>
    </location>
</feature>
<dbReference type="PANTHER" id="PTHR23111:SF40">
    <property type="entry name" value="RNA-BINDING PROTEIN INVOLVED IN HETEROCHROMATIN ASSEMBLY-RELATED"/>
    <property type="match status" value="1"/>
</dbReference>
<dbReference type="InterPro" id="IPR012677">
    <property type="entry name" value="Nucleotide-bd_a/b_plait_sf"/>
</dbReference>
<feature type="compositionally biased region" description="Basic residues" evidence="6">
    <location>
        <begin position="520"/>
        <end position="532"/>
    </location>
</feature>
<feature type="region of interest" description="Disordered" evidence="6">
    <location>
        <begin position="443"/>
        <end position="465"/>
    </location>
</feature>
<feature type="compositionally biased region" description="Polar residues" evidence="6">
    <location>
        <begin position="758"/>
        <end position="770"/>
    </location>
</feature>
<dbReference type="InterPro" id="IPR036443">
    <property type="entry name" value="Znf_RanBP2_sf"/>
</dbReference>
<dbReference type="PANTHER" id="PTHR23111">
    <property type="entry name" value="ZINC FINGER PROTEIN"/>
    <property type="match status" value="1"/>
</dbReference>
<evidence type="ECO:0000313" key="9">
    <source>
        <dbReference type="EMBL" id="CAG90692.2"/>
    </source>
</evidence>
<evidence type="ECO:0000256" key="1">
    <source>
        <dbReference type="ARBA" id="ARBA00022723"/>
    </source>
</evidence>
<dbReference type="EMBL" id="CR382139">
    <property type="protein sequence ID" value="CAG90692.2"/>
    <property type="molecule type" value="Genomic_DNA"/>
</dbReference>
<dbReference type="OMA" id="DWKCGEN"/>
<dbReference type="GO" id="GO:0003729">
    <property type="term" value="F:mRNA binding"/>
    <property type="evidence" value="ECO:0007669"/>
    <property type="project" value="TreeGrafter"/>
</dbReference>
<evidence type="ECO:0000256" key="5">
    <source>
        <dbReference type="PROSITE-ProRule" id="PRU00322"/>
    </source>
</evidence>
<evidence type="ECO:0000259" key="7">
    <source>
        <dbReference type="PROSITE" id="PS50102"/>
    </source>
</evidence>
<accession>Q6BHX1</accession>
<evidence type="ECO:0000313" key="10">
    <source>
        <dbReference type="Proteomes" id="UP000000599"/>
    </source>
</evidence>
<dbReference type="GO" id="GO:0000175">
    <property type="term" value="F:3'-5'-RNA exonuclease activity"/>
    <property type="evidence" value="ECO:0007669"/>
    <property type="project" value="InterPro"/>
</dbReference>
<evidence type="ECO:0000256" key="2">
    <source>
        <dbReference type="ARBA" id="ARBA00022771"/>
    </source>
</evidence>
<dbReference type="GO" id="GO:0008270">
    <property type="term" value="F:zinc ion binding"/>
    <property type="evidence" value="ECO:0007669"/>
    <property type="project" value="UniProtKB-KW"/>
</dbReference>
<dbReference type="Pfam" id="PF00641">
    <property type="entry name" value="Zn_ribbon_RanBP"/>
    <property type="match status" value="2"/>
</dbReference>
<feature type="compositionally biased region" description="Low complexity" evidence="6">
    <location>
        <begin position="688"/>
        <end position="715"/>
    </location>
</feature>
<evidence type="ECO:0000259" key="8">
    <source>
        <dbReference type="PROSITE" id="PS50199"/>
    </source>
</evidence>
<dbReference type="STRING" id="284592.Q6BHX1"/>
<dbReference type="KEGG" id="dha:DEHA2G15158g"/>
<dbReference type="PROSITE" id="PS50199">
    <property type="entry name" value="ZF_RANBP2_2"/>
    <property type="match status" value="2"/>
</dbReference>
<feature type="compositionally biased region" description="Polar residues" evidence="6">
    <location>
        <begin position="716"/>
        <end position="746"/>
    </location>
</feature>
<proteinExistence type="predicted"/>
<dbReference type="Gene3D" id="3.30.420.10">
    <property type="entry name" value="Ribonuclease H-like superfamily/Ribonuclease H"/>
    <property type="match status" value="1"/>
</dbReference>
<dbReference type="SUPFAM" id="SSF53098">
    <property type="entry name" value="Ribonuclease H-like"/>
    <property type="match status" value="1"/>
</dbReference>
<gene>
    <name evidence="9" type="ordered locus">DEHA2G15158g</name>
</gene>
<keyword evidence="4" id="KW-0694">RNA-binding</keyword>
<dbReference type="RefSeq" id="XP_462200.2">
    <property type="nucleotide sequence ID" value="XM_462200.1"/>
</dbReference>